<dbReference type="SUPFAM" id="SSF160059">
    <property type="entry name" value="PriA/YqbF domain"/>
    <property type="match status" value="1"/>
</dbReference>
<protein>
    <submittedName>
        <fullName evidence="1">Putative DNA replication complex GINS protein PSF3</fullName>
    </submittedName>
</protein>
<dbReference type="CDD" id="cd11713">
    <property type="entry name" value="GINS_A_psf3"/>
    <property type="match status" value="1"/>
</dbReference>
<dbReference type="CDD" id="cd21693">
    <property type="entry name" value="GINS_B_Psf3"/>
    <property type="match status" value="1"/>
</dbReference>
<accession>A0A2J7ZM66</accession>
<comment type="caution">
    <text evidence="1">The sequence shown here is derived from an EMBL/GenBank/DDBJ whole genome shotgun (WGS) entry which is preliminary data.</text>
</comment>
<sequence length="203" mass="22362">MTDYWSLDGALAEETIVPARFKFGVHGVARVLEPGSTSNDVEPEAKVDAPLWLAAALGRRSMVTISLPETYHERYRRRLNAGAECINLKGRAPYFYDVGNKCNEFLQDLTLSAFLARTYATRYRELVSRGLSTVSGEDMLELQSKLSLEELAVFEAGRESVARAELWARGARPRATVAVLPTRKRAAATRDGAEVAGAARQKA</sequence>
<keyword evidence="2" id="KW-1185">Reference proteome</keyword>
<dbReference type="OrthoDB" id="10251744at2759"/>
<dbReference type="EMBL" id="PGGS01000928">
    <property type="protein sequence ID" value="PNH01340.1"/>
    <property type="molecule type" value="Genomic_DNA"/>
</dbReference>
<dbReference type="InterPro" id="IPR038437">
    <property type="entry name" value="GINS_Psf3_sf"/>
</dbReference>
<dbReference type="PANTHER" id="PTHR22768">
    <property type="entry name" value="DNA REPLICATION COMPLEX GINS PROTEIN PSF3"/>
    <property type="match status" value="1"/>
</dbReference>
<reference evidence="1 2" key="1">
    <citation type="journal article" date="2017" name="Mol. Biol. Evol.">
        <title>The 4-celled Tetrabaena socialis nuclear genome reveals the essential components for genetic control of cell number at the origin of multicellularity in the volvocine lineage.</title>
        <authorList>
            <person name="Featherston J."/>
            <person name="Arakaki Y."/>
            <person name="Hanschen E.R."/>
            <person name="Ferris P.J."/>
            <person name="Michod R.E."/>
            <person name="Olson B.J.S.C."/>
            <person name="Nozaki H."/>
            <person name="Durand P.M."/>
        </authorList>
    </citation>
    <scope>NUCLEOTIDE SEQUENCE [LARGE SCALE GENOMIC DNA]</scope>
    <source>
        <strain evidence="1 2">NIES-571</strain>
    </source>
</reference>
<dbReference type="SUPFAM" id="SSF158573">
    <property type="entry name" value="GINS helical bundle-like"/>
    <property type="match status" value="1"/>
</dbReference>
<dbReference type="AlphaFoldDB" id="A0A2J7ZM66"/>
<organism evidence="1 2">
    <name type="scientific">Tetrabaena socialis</name>
    <dbReference type="NCBI Taxonomy" id="47790"/>
    <lineage>
        <taxon>Eukaryota</taxon>
        <taxon>Viridiplantae</taxon>
        <taxon>Chlorophyta</taxon>
        <taxon>core chlorophytes</taxon>
        <taxon>Chlorophyceae</taxon>
        <taxon>CS clade</taxon>
        <taxon>Chlamydomonadales</taxon>
        <taxon>Tetrabaenaceae</taxon>
        <taxon>Tetrabaena</taxon>
    </lineage>
</organism>
<dbReference type="PANTHER" id="PTHR22768:SF0">
    <property type="entry name" value="DNA REPLICATION COMPLEX GINS PROTEIN PSF3"/>
    <property type="match status" value="1"/>
</dbReference>
<proteinExistence type="predicted"/>
<gene>
    <name evidence="1" type="ORF">TSOC_012784</name>
</gene>
<dbReference type="InterPro" id="IPR010492">
    <property type="entry name" value="GINS_Psf3"/>
</dbReference>
<dbReference type="Proteomes" id="UP000236333">
    <property type="component" value="Unassembled WGS sequence"/>
</dbReference>
<dbReference type="GO" id="GO:0000811">
    <property type="term" value="C:GINS complex"/>
    <property type="evidence" value="ECO:0007669"/>
    <property type="project" value="TreeGrafter"/>
</dbReference>
<evidence type="ECO:0000313" key="1">
    <source>
        <dbReference type="EMBL" id="PNH01340.1"/>
    </source>
</evidence>
<dbReference type="GO" id="GO:1902975">
    <property type="term" value="P:mitotic DNA replication initiation"/>
    <property type="evidence" value="ECO:0007669"/>
    <property type="project" value="TreeGrafter"/>
</dbReference>
<evidence type="ECO:0000313" key="2">
    <source>
        <dbReference type="Proteomes" id="UP000236333"/>
    </source>
</evidence>
<name>A0A2J7ZM66_9CHLO</name>
<dbReference type="InterPro" id="IPR036224">
    <property type="entry name" value="GINS_bundle-like_dom_sf"/>
</dbReference>
<dbReference type="Gene3D" id="1.20.58.2050">
    <property type="match status" value="1"/>
</dbReference>